<gene>
    <name evidence="2" type="ORF">FHR37_004993</name>
</gene>
<reference evidence="2 3" key="1">
    <citation type="submission" date="2020-07" db="EMBL/GenBank/DDBJ databases">
        <title>Sequencing the genomes of 1000 actinobacteria strains.</title>
        <authorList>
            <person name="Klenk H.-P."/>
        </authorList>
    </citation>
    <scope>NUCLEOTIDE SEQUENCE [LARGE SCALE GENOMIC DNA]</scope>
    <source>
        <strain evidence="2 3">DSM 45117</strain>
    </source>
</reference>
<evidence type="ECO:0000313" key="2">
    <source>
        <dbReference type="EMBL" id="NYH86142.1"/>
    </source>
</evidence>
<keyword evidence="3" id="KW-1185">Reference proteome</keyword>
<evidence type="ECO:0000256" key="1">
    <source>
        <dbReference type="SAM" id="MobiDB-lite"/>
    </source>
</evidence>
<dbReference type="Proteomes" id="UP000533017">
    <property type="component" value="Unassembled WGS sequence"/>
</dbReference>
<evidence type="ECO:0000313" key="3">
    <source>
        <dbReference type="Proteomes" id="UP000533017"/>
    </source>
</evidence>
<dbReference type="EMBL" id="JACBZA010000001">
    <property type="protein sequence ID" value="NYH86142.1"/>
    <property type="molecule type" value="Genomic_DNA"/>
</dbReference>
<sequence length="37" mass="4117">MAINEADEDHPVVHWLTRSPTRSTPPPLPSEQVVAHT</sequence>
<accession>A0ABX2SCY8</accession>
<comment type="caution">
    <text evidence="2">The sequence shown here is derived from an EMBL/GenBank/DDBJ whole genome shotgun (WGS) entry which is preliminary data.</text>
</comment>
<feature type="region of interest" description="Disordered" evidence="1">
    <location>
        <begin position="1"/>
        <end position="37"/>
    </location>
</feature>
<organism evidence="2 3">
    <name type="scientific">Actinopolymorpha cephalotaxi</name>
    <dbReference type="NCBI Taxonomy" id="504797"/>
    <lineage>
        <taxon>Bacteria</taxon>
        <taxon>Bacillati</taxon>
        <taxon>Actinomycetota</taxon>
        <taxon>Actinomycetes</taxon>
        <taxon>Propionibacteriales</taxon>
        <taxon>Actinopolymorphaceae</taxon>
        <taxon>Actinopolymorpha</taxon>
    </lineage>
</organism>
<name>A0ABX2SCY8_9ACTN</name>
<protein>
    <submittedName>
        <fullName evidence="2">Uncharacterized protein</fullName>
    </submittedName>
</protein>
<proteinExistence type="predicted"/>